<keyword evidence="6" id="KW-1185">Reference proteome</keyword>
<feature type="compositionally biased region" description="Low complexity" evidence="3">
    <location>
        <begin position="230"/>
        <end position="247"/>
    </location>
</feature>
<gene>
    <name evidence="5" type="ORF">LELG_05084</name>
</gene>
<feature type="compositionally biased region" description="Acidic residues" evidence="3">
    <location>
        <begin position="191"/>
        <end position="228"/>
    </location>
</feature>
<dbReference type="InParanoid" id="A5E645"/>
<dbReference type="EMBL" id="CH981531">
    <property type="protein sequence ID" value="EDK46903.1"/>
    <property type="molecule type" value="Genomic_DNA"/>
</dbReference>
<dbReference type="InterPro" id="IPR001452">
    <property type="entry name" value="SH3_domain"/>
</dbReference>
<dbReference type="Pfam" id="PF00018">
    <property type="entry name" value="SH3_1"/>
    <property type="match status" value="1"/>
</dbReference>
<dbReference type="GeneID" id="5230865"/>
<dbReference type="eggNOG" id="ENOG502RZ32">
    <property type="taxonomic scope" value="Eukaryota"/>
</dbReference>
<feature type="region of interest" description="Disordered" evidence="3">
    <location>
        <begin position="1"/>
        <end position="22"/>
    </location>
</feature>
<dbReference type="AlphaFoldDB" id="A5E645"/>
<reference evidence="5 6" key="1">
    <citation type="journal article" date="2009" name="Nature">
        <title>Evolution of pathogenicity and sexual reproduction in eight Candida genomes.</title>
        <authorList>
            <person name="Butler G."/>
            <person name="Rasmussen M.D."/>
            <person name="Lin M.F."/>
            <person name="Santos M.A."/>
            <person name="Sakthikumar S."/>
            <person name="Munro C.A."/>
            <person name="Rheinbay E."/>
            <person name="Grabherr M."/>
            <person name="Forche A."/>
            <person name="Reedy J.L."/>
            <person name="Agrafioti I."/>
            <person name="Arnaud M.B."/>
            <person name="Bates S."/>
            <person name="Brown A.J."/>
            <person name="Brunke S."/>
            <person name="Costanzo M.C."/>
            <person name="Fitzpatrick D.A."/>
            <person name="de Groot P.W."/>
            <person name="Harris D."/>
            <person name="Hoyer L.L."/>
            <person name="Hube B."/>
            <person name="Klis F.M."/>
            <person name="Kodira C."/>
            <person name="Lennard N."/>
            <person name="Logue M.E."/>
            <person name="Martin R."/>
            <person name="Neiman A.M."/>
            <person name="Nikolaou E."/>
            <person name="Quail M.A."/>
            <person name="Quinn J."/>
            <person name="Santos M.C."/>
            <person name="Schmitzberger F.F."/>
            <person name="Sherlock G."/>
            <person name="Shah P."/>
            <person name="Silverstein K.A."/>
            <person name="Skrzypek M.S."/>
            <person name="Soll D."/>
            <person name="Staggs R."/>
            <person name="Stansfield I."/>
            <person name="Stumpf M.P."/>
            <person name="Sudbery P.E."/>
            <person name="Srikantha T."/>
            <person name="Zeng Q."/>
            <person name="Berman J."/>
            <person name="Berriman M."/>
            <person name="Heitman J."/>
            <person name="Gow N.A."/>
            <person name="Lorenz M.C."/>
            <person name="Birren B.W."/>
            <person name="Kellis M."/>
            <person name="Cuomo C.A."/>
        </authorList>
    </citation>
    <scope>NUCLEOTIDE SEQUENCE [LARGE SCALE GENOMIC DNA]</scope>
    <source>
        <strain evidence="6">ATCC 11503 / BCRC 21390 / CBS 2605 / JCM 1781 / NBRC 1676 / NRRL YB-4239</strain>
    </source>
</reference>
<dbReference type="VEuPathDB" id="FungiDB:LELG_05084"/>
<dbReference type="OrthoDB" id="19092at2759"/>
<dbReference type="KEGG" id="lel:PVL30_005221"/>
<dbReference type="GO" id="GO:0030447">
    <property type="term" value="P:filamentous growth"/>
    <property type="evidence" value="ECO:0007669"/>
    <property type="project" value="UniProtKB-ARBA"/>
</dbReference>
<dbReference type="PROSITE" id="PS50002">
    <property type="entry name" value="SH3"/>
    <property type="match status" value="1"/>
</dbReference>
<organism evidence="5 6">
    <name type="scientific">Lodderomyces elongisporus (strain ATCC 11503 / CBS 2605 / JCM 1781 / NBRC 1676 / NRRL YB-4239)</name>
    <name type="common">Yeast</name>
    <name type="synonym">Saccharomyces elongisporus</name>
    <dbReference type="NCBI Taxonomy" id="379508"/>
    <lineage>
        <taxon>Eukaryota</taxon>
        <taxon>Fungi</taxon>
        <taxon>Dikarya</taxon>
        <taxon>Ascomycota</taxon>
        <taxon>Saccharomycotina</taxon>
        <taxon>Pichiomycetes</taxon>
        <taxon>Debaryomycetaceae</taxon>
        <taxon>Candida/Lodderomyces clade</taxon>
        <taxon>Lodderomyces</taxon>
    </lineage>
</organism>
<dbReference type="FunCoup" id="A5E645">
    <property type="interactions" value="152"/>
</dbReference>
<dbReference type="InterPro" id="IPR036028">
    <property type="entry name" value="SH3-like_dom_sf"/>
</dbReference>
<evidence type="ECO:0000259" key="4">
    <source>
        <dbReference type="PROSITE" id="PS50002"/>
    </source>
</evidence>
<evidence type="ECO:0000313" key="6">
    <source>
        <dbReference type="Proteomes" id="UP000001996"/>
    </source>
</evidence>
<feature type="region of interest" description="Disordered" evidence="3">
    <location>
        <begin position="188"/>
        <end position="272"/>
    </location>
</feature>
<evidence type="ECO:0000313" key="5">
    <source>
        <dbReference type="EMBL" id="EDK46903.1"/>
    </source>
</evidence>
<dbReference type="SUPFAM" id="SSF50044">
    <property type="entry name" value="SH3-domain"/>
    <property type="match status" value="1"/>
</dbReference>
<sequence>MRFKLPPNTQVKDFGYPESHPLHLGTGESLRFSYQSTSISDSSDESLASSSSSSSSPSSSSLNASSQGLPLGGDMRRREGDETFNHYYNEDDLYQFINDEINCKARAIFDFKPENDNEIELVEGQIIWISYRHGQGWLVAEDPITKEHGLVPEEYVEVFEFAENEDRDVAKPFLPEIFRRREEIYGTEAAGEIDDDEWVDTDGSDGEFYSETEPEPEPEPEPETEPEPAAEPAAVAATTTTTAETEPIQADGVTKETNELKDVSVDTGSTNKKVSDIKDRLADGIKNMQI</sequence>
<proteinExistence type="predicted"/>
<protein>
    <recommendedName>
        <fullName evidence="4">SH3 domain-containing protein</fullName>
    </recommendedName>
</protein>
<evidence type="ECO:0000256" key="1">
    <source>
        <dbReference type="ARBA" id="ARBA00022443"/>
    </source>
</evidence>
<feature type="domain" description="SH3" evidence="4">
    <location>
        <begin position="100"/>
        <end position="161"/>
    </location>
</feature>
<dbReference type="STRING" id="379508.A5E645"/>
<dbReference type="Gene3D" id="2.30.30.40">
    <property type="entry name" value="SH3 Domains"/>
    <property type="match status" value="1"/>
</dbReference>
<keyword evidence="1 2" id="KW-0728">SH3 domain</keyword>
<name>A5E645_LODEL</name>
<feature type="region of interest" description="Disordered" evidence="3">
    <location>
        <begin position="35"/>
        <end position="78"/>
    </location>
</feature>
<dbReference type="HOGENOM" id="CLU_069841_2_0_1"/>
<dbReference type="OMA" id="QDEINCK"/>
<feature type="compositionally biased region" description="Basic and acidic residues" evidence="3">
    <location>
        <begin position="253"/>
        <end position="264"/>
    </location>
</feature>
<evidence type="ECO:0000256" key="2">
    <source>
        <dbReference type="PROSITE-ProRule" id="PRU00192"/>
    </source>
</evidence>
<feature type="compositionally biased region" description="Low complexity" evidence="3">
    <location>
        <begin position="35"/>
        <end position="66"/>
    </location>
</feature>
<accession>A5E645</accession>
<dbReference type="FunFam" id="2.30.30.40:FF:000283">
    <property type="entry name" value="NAP1-binding protein 2"/>
    <property type="match status" value="1"/>
</dbReference>
<dbReference type="SMART" id="SM00326">
    <property type="entry name" value="SH3"/>
    <property type="match status" value="1"/>
</dbReference>
<evidence type="ECO:0000256" key="3">
    <source>
        <dbReference type="SAM" id="MobiDB-lite"/>
    </source>
</evidence>
<dbReference type="Proteomes" id="UP000001996">
    <property type="component" value="Unassembled WGS sequence"/>
</dbReference>